<dbReference type="GO" id="GO:0005737">
    <property type="term" value="C:cytoplasm"/>
    <property type="evidence" value="ECO:0007669"/>
    <property type="project" value="TreeGrafter"/>
</dbReference>
<dbReference type="InterPro" id="IPR042110">
    <property type="entry name" value="Adenylosuccinate_synth_dom2"/>
</dbReference>
<dbReference type="PROSITE" id="PS00513">
    <property type="entry name" value="ADENYLOSUCCIN_SYN_2"/>
    <property type="match status" value="1"/>
</dbReference>
<dbReference type="EMBL" id="CAJVPK010000127">
    <property type="protein sequence ID" value="CAG8454847.1"/>
    <property type="molecule type" value="Genomic_DNA"/>
</dbReference>
<dbReference type="InterPro" id="IPR027417">
    <property type="entry name" value="P-loop_NTPase"/>
</dbReference>
<dbReference type="GO" id="GO:0004019">
    <property type="term" value="F:adenylosuccinate synthase activity"/>
    <property type="evidence" value="ECO:0007669"/>
    <property type="project" value="InterPro"/>
</dbReference>
<name>A0A9N8VGZ4_9GLOM</name>
<gene>
    <name evidence="3" type="ORF">DEBURN_LOCUS2356</name>
</gene>
<evidence type="ECO:0000313" key="3">
    <source>
        <dbReference type="EMBL" id="CAG8454847.1"/>
    </source>
</evidence>
<keyword evidence="1" id="KW-0547">Nucleotide-binding</keyword>
<dbReference type="GO" id="GO:0046040">
    <property type="term" value="P:IMP metabolic process"/>
    <property type="evidence" value="ECO:0007669"/>
    <property type="project" value="TreeGrafter"/>
</dbReference>
<dbReference type="InterPro" id="IPR033128">
    <property type="entry name" value="Adenylosuccin_syn_Lys_AS"/>
</dbReference>
<dbReference type="SMART" id="SM00788">
    <property type="entry name" value="Adenylsucc_synt"/>
    <property type="match status" value="1"/>
</dbReference>
<proteinExistence type="predicted"/>
<keyword evidence="1" id="KW-0342">GTP-binding</keyword>
<dbReference type="AlphaFoldDB" id="A0A9N8VGZ4"/>
<dbReference type="Pfam" id="PF00709">
    <property type="entry name" value="Adenylsucc_synt"/>
    <property type="match status" value="1"/>
</dbReference>
<sequence>MDLVSEANSIFPIFRFSNLSFLLLKAIQINLEKFNVLGEDSWTQNMNAQLSNIFTSETIFGQDSNDKRFVDLLNWDQLKMEEKFQPIFDFHQFVDGLKEVELGGARCENKGIGPAYSPKASRSGVNVLMLNLVTYPFVTSSSPAVRGVITGLTFLSLKWQNKLLIIMNNDYEAGEYLQKFGDEIGTTIRRLCRCGWLDLVVLKYSIMINGYTSLNLTKLDVLDQFPELKVVTTYHLDGKPLESFPDLY</sequence>
<comment type="caution">
    <text evidence="3">The sequence shown here is derived from an EMBL/GenBank/DDBJ whole genome shotgun (WGS) entry which is preliminary data.</text>
</comment>
<protein>
    <submittedName>
        <fullName evidence="3">103_t:CDS:1</fullName>
    </submittedName>
</protein>
<dbReference type="SUPFAM" id="SSF52540">
    <property type="entry name" value="P-loop containing nucleoside triphosphate hydrolases"/>
    <property type="match status" value="1"/>
</dbReference>
<organism evidence="3 4">
    <name type="scientific">Diversispora eburnea</name>
    <dbReference type="NCBI Taxonomy" id="1213867"/>
    <lineage>
        <taxon>Eukaryota</taxon>
        <taxon>Fungi</taxon>
        <taxon>Fungi incertae sedis</taxon>
        <taxon>Mucoromycota</taxon>
        <taxon>Glomeromycotina</taxon>
        <taxon>Glomeromycetes</taxon>
        <taxon>Diversisporales</taxon>
        <taxon>Diversisporaceae</taxon>
        <taxon>Diversispora</taxon>
    </lineage>
</organism>
<dbReference type="Gene3D" id="1.10.300.10">
    <property type="entry name" value="Adenylosuccinate Synthetase, subunit A, domain 2"/>
    <property type="match status" value="1"/>
</dbReference>
<dbReference type="OrthoDB" id="10265645at2759"/>
<dbReference type="PANTHER" id="PTHR11846:SF0">
    <property type="entry name" value="ADENYLOSUCCINATE SYNTHETASE"/>
    <property type="match status" value="1"/>
</dbReference>
<evidence type="ECO:0000256" key="1">
    <source>
        <dbReference type="ARBA" id="ARBA00023134"/>
    </source>
</evidence>
<dbReference type="Gene3D" id="3.90.170.10">
    <property type="entry name" value="Adenylosuccinate Synthetase, subunit A, domain 3"/>
    <property type="match status" value="1"/>
</dbReference>
<evidence type="ECO:0000313" key="4">
    <source>
        <dbReference type="Proteomes" id="UP000789706"/>
    </source>
</evidence>
<reference evidence="3" key="1">
    <citation type="submission" date="2021-06" db="EMBL/GenBank/DDBJ databases">
        <authorList>
            <person name="Kallberg Y."/>
            <person name="Tangrot J."/>
            <person name="Rosling A."/>
        </authorList>
    </citation>
    <scope>NUCLEOTIDE SEQUENCE</scope>
    <source>
        <strain evidence="3">AZ414A</strain>
    </source>
</reference>
<dbReference type="GO" id="GO:0005525">
    <property type="term" value="F:GTP binding"/>
    <property type="evidence" value="ECO:0007669"/>
    <property type="project" value="UniProtKB-KW"/>
</dbReference>
<accession>A0A9N8VGZ4</accession>
<feature type="active site" evidence="2">
    <location>
        <position position="119"/>
    </location>
</feature>
<dbReference type="GO" id="GO:0044208">
    <property type="term" value="P:'de novo' AMP biosynthetic process"/>
    <property type="evidence" value="ECO:0007669"/>
    <property type="project" value="TreeGrafter"/>
</dbReference>
<dbReference type="InterPro" id="IPR001114">
    <property type="entry name" value="Adenylosuccinate_synthetase"/>
</dbReference>
<dbReference type="Proteomes" id="UP000789706">
    <property type="component" value="Unassembled WGS sequence"/>
</dbReference>
<dbReference type="InterPro" id="IPR042111">
    <property type="entry name" value="Adenylosuccinate_synth_dom3"/>
</dbReference>
<dbReference type="PANTHER" id="PTHR11846">
    <property type="entry name" value="ADENYLOSUCCINATE SYNTHETASE"/>
    <property type="match status" value="1"/>
</dbReference>
<keyword evidence="4" id="KW-1185">Reference proteome</keyword>
<evidence type="ECO:0000256" key="2">
    <source>
        <dbReference type="PROSITE-ProRule" id="PRU10134"/>
    </source>
</evidence>